<evidence type="ECO:0000313" key="1">
    <source>
        <dbReference type="EMBL" id="CAI9302870.1"/>
    </source>
</evidence>
<gene>
    <name evidence="1" type="ORF">LSALG_LOCUS41335</name>
</gene>
<keyword evidence="2" id="KW-1185">Reference proteome</keyword>
<dbReference type="InterPro" id="IPR027417">
    <property type="entry name" value="P-loop_NTPase"/>
</dbReference>
<organism evidence="1 2">
    <name type="scientific">Lactuca saligna</name>
    <name type="common">Willowleaf lettuce</name>
    <dbReference type="NCBI Taxonomy" id="75948"/>
    <lineage>
        <taxon>Eukaryota</taxon>
        <taxon>Viridiplantae</taxon>
        <taxon>Streptophyta</taxon>
        <taxon>Embryophyta</taxon>
        <taxon>Tracheophyta</taxon>
        <taxon>Spermatophyta</taxon>
        <taxon>Magnoliopsida</taxon>
        <taxon>eudicotyledons</taxon>
        <taxon>Gunneridae</taxon>
        <taxon>Pentapetalae</taxon>
        <taxon>asterids</taxon>
        <taxon>campanulids</taxon>
        <taxon>Asterales</taxon>
        <taxon>Asteraceae</taxon>
        <taxon>Cichorioideae</taxon>
        <taxon>Cichorieae</taxon>
        <taxon>Lactucinae</taxon>
        <taxon>Lactuca</taxon>
    </lineage>
</organism>
<dbReference type="AlphaFoldDB" id="A0AA36A1J0"/>
<dbReference type="Proteomes" id="UP001177003">
    <property type="component" value="Chromosome 9"/>
</dbReference>
<accession>A0AA36A1J0</accession>
<proteinExistence type="predicted"/>
<dbReference type="EMBL" id="OX465085">
    <property type="protein sequence ID" value="CAI9302870.1"/>
    <property type="molecule type" value="Genomic_DNA"/>
</dbReference>
<dbReference type="Gene3D" id="3.40.50.300">
    <property type="entry name" value="P-loop containing nucleotide triphosphate hydrolases"/>
    <property type="match status" value="1"/>
</dbReference>
<reference evidence="1" key="1">
    <citation type="submission" date="2023-04" db="EMBL/GenBank/DDBJ databases">
        <authorList>
            <person name="Vijverberg K."/>
            <person name="Xiong W."/>
            <person name="Schranz E."/>
        </authorList>
    </citation>
    <scope>NUCLEOTIDE SEQUENCE</scope>
</reference>
<protein>
    <submittedName>
        <fullName evidence="1">Uncharacterized protein</fullName>
    </submittedName>
</protein>
<evidence type="ECO:0000313" key="2">
    <source>
        <dbReference type="Proteomes" id="UP001177003"/>
    </source>
</evidence>
<sequence length="107" mass="11930">MLGGLQLITFMSKIHEIQSHPPVSPPPSSSLLEPPFFPTTVFIIYTGFVSSSIAQQPFVKSIFHNLTAIAEGLAQRIANGDVPETIEGKKYRGEFEERLKKLMEEIK</sequence>
<name>A0AA36A1J0_LACSI</name>